<name>A0A3S5ABH9_9PLAT</name>
<protein>
    <submittedName>
        <fullName evidence="2">Uncharacterized protein</fullName>
    </submittedName>
</protein>
<accession>A0A3S5ABH9</accession>
<sequence>MIHCSTLLQVDLSRDANSHLFLQSPQTASFSGMGSLHPLTPNQHTSQQDSLVSSMPREQTANWRSV</sequence>
<reference evidence="2" key="1">
    <citation type="submission" date="2018-11" db="EMBL/GenBank/DDBJ databases">
        <authorList>
            <consortium name="Pathogen Informatics"/>
        </authorList>
    </citation>
    <scope>NUCLEOTIDE SEQUENCE</scope>
</reference>
<comment type="caution">
    <text evidence="2">The sequence shown here is derived from an EMBL/GenBank/DDBJ whole genome shotgun (WGS) entry which is preliminary data.</text>
</comment>
<evidence type="ECO:0000313" key="3">
    <source>
        <dbReference type="Proteomes" id="UP000784294"/>
    </source>
</evidence>
<evidence type="ECO:0000313" key="2">
    <source>
        <dbReference type="EMBL" id="VEL16626.1"/>
    </source>
</evidence>
<keyword evidence="3" id="KW-1185">Reference proteome</keyword>
<gene>
    <name evidence="2" type="ORF">PXEA_LOCUS10066</name>
</gene>
<feature type="compositionally biased region" description="Polar residues" evidence="1">
    <location>
        <begin position="40"/>
        <end position="66"/>
    </location>
</feature>
<dbReference type="Proteomes" id="UP000784294">
    <property type="component" value="Unassembled WGS sequence"/>
</dbReference>
<dbReference type="AlphaFoldDB" id="A0A3S5ABH9"/>
<proteinExistence type="predicted"/>
<organism evidence="2 3">
    <name type="scientific">Protopolystoma xenopodis</name>
    <dbReference type="NCBI Taxonomy" id="117903"/>
    <lineage>
        <taxon>Eukaryota</taxon>
        <taxon>Metazoa</taxon>
        <taxon>Spiralia</taxon>
        <taxon>Lophotrochozoa</taxon>
        <taxon>Platyhelminthes</taxon>
        <taxon>Monogenea</taxon>
        <taxon>Polyopisthocotylea</taxon>
        <taxon>Polystomatidea</taxon>
        <taxon>Polystomatidae</taxon>
        <taxon>Protopolystoma</taxon>
    </lineage>
</organism>
<dbReference type="EMBL" id="CAAALY010029250">
    <property type="protein sequence ID" value="VEL16626.1"/>
    <property type="molecule type" value="Genomic_DNA"/>
</dbReference>
<feature type="region of interest" description="Disordered" evidence="1">
    <location>
        <begin position="31"/>
        <end position="66"/>
    </location>
</feature>
<evidence type="ECO:0000256" key="1">
    <source>
        <dbReference type="SAM" id="MobiDB-lite"/>
    </source>
</evidence>